<dbReference type="Gene3D" id="3.90.120.10">
    <property type="entry name" value="DNA Methylase, subunit A, domain 2"/>
    <property type="match status" value="1"/>
</dbReference>
<accession>A0ABP9TSF4</accession>
<evidence type="ECO:0000313" key="6">
    <source>
        <dbReference type="Proteomes" id="UP001628124"/>
    </source>
</evidence>
<evidence type="ECO:0000313" key="5">
    <source>
        <dbReference type="EMBL" id="GAA5251773.1"/>
    </source>
</evidence>
<keyword evidence="3" id="KW-0680">Restriction system</keyword>
<organism evidence="5 6">
    <name type="scientific">Candidatus Rickettsia kedanie</name>
    <dbReference type="NCBI Taxonomy" id="3115352"/>
    <lineage>
        <taxon>Bacteria</taxon>
        <taxon>Pseudomonadati</taxon>
        <taxon>Pseudomonadota</taxon>
        <taxon>Alphaproteobacteria</taxon>
        <taxon>Rickettsiales</taxon>
        <taxon>Rickettsiaceae</taxon>
        <taxon>Rickettsieae</taxon>
        <taxon>Rickettsia</taxon>
        <taxon>spotted fever group</taxon>
    </lineage>
</organism>
<dbReference type="SUPFAM" id="SSF53335">
    <property type="entry name" value="S-adenosyl-L-methionine-dependent methyltransferases"/>
    <property type="match status" value="1"/>
</dbReference>
<keyword evidence="1" id="KW-0489">Methyltransferase</keyword>
<dbReference type="Proteomes" id="UP001628124">
    <property type="component" value="Unassembled WGS sequence"/>
</dbReference>
<evidence type="ECO:0000256" key="4">
    <source>
        <dbReference type="ARBA" id="ARBA00047422"/>
    </source>
</evidence>
<gene>
    <name evidence="5" type="ORF">KNCP2_00610</name>
</gene>
<evidence type="ECO:0000256" key="2">
    <source>
        <dbReference type="ARBA" id="ARBA00022679"/>
    </source>
</evidence>
<keyword evidence="2" id="KW-0808">Transferase</keyword>
<comment type="catalytic activity">
    <reaction evidence="4">
        <text>a 2'-deoxycytidine in DNA + S-adenosyl-L-methionine = a 5-methyl-2'-deoxycytidine in DNA + S-adenosyl-L-homocysteine + H(+)</text>
        <dbReference type="Rhea" id="RHEA:13681"/>
        <dbReference type="Rhea" id="RHEA-COMP:11369"/>
        <dbReference type="Rhea" id="RHEA-COMP:11370"/>
        <dbReference type="ChEBI" id="CHEBI:15378"/>
        <dbReference type="ChEBI" id="CHEBI:57856"/>
        <dbReference type="ChEBI" id="CHEBI:59789"/>
        <dbReference type="ChEBI" id="CHEBI:85452"/>
        <dbReference type="ChEBI" id="CHEBI:85454"/>
        <dbReference type="EC" id="2.1.1.37"/>
    </reaction>
</comment>
<dbReference type="Pfam" id="PF00145">
    <property type="entry name" value="DNA_methylase"/>
    <property type="match status" value="1"/>
</dbReference>
<comment type="caution">
    <text evidence="5">The sequence shown here is derived from an EMBL/GenBank/DDBJ whole genome shotgun (WGS) entry which is preliminary data.</text>
</comment>
<dbReference type="InterPro" id="IPR001525">
    <property type="entry name" value="C5_MeTfrase"/>
</dbReference>
<evidence type="ECO:0000256" key="1">
    <source>
        <dbReference type="ARBA" id="ARBA00022603"/>
    </source>
</evidence>
<dbReference type="EMBL" id="BAABMM010000004">
    <property type="protein sequence ID" value="GAA5251773.1"/>
    <property type="molecule type" value="Genomic_DNA"/>
</dbReference>
<reference evidence="5 6" key="1">
    <citation type="journal article" date="2024" name="Microbiol. Immunol.">
        <title>Discovery of a novel spotted fever group Rickettsia, 'Candidatus Rickettsia kedanie,' in unfed larval chigger mites, Leptotrombidium scutellare.</title>
        <authorList>
            <person name="Ogawa M."/>
            <person name="Matsutani M."/>
            <person name="Katayama T."/>
            <person name="Takada N."/>
            <person name="Noda S."/>
            <person name="Takahashi M."/>
            <person name="Kageyama D."/>
            <person name="Hanaoka N."/>
            <person name="Ebihara H."/>
        </authorList>
    </citation>
    <scope>NUCLEOTIDE SEQUENCE [LARGE SCALE GENOMIC DNA]</scope>
    <source>
        <strain evidence="5 6">KNCP2-13</strain>
    </source>
</reference>
<proteinExistence type="predicted"/>
<sequence>MLHDILAKDVDKRLYINRDDVILDKTPIEKQLKPIRIGQVNKSDHGERIYSSFGHSITLSAFGGVVGARTGLYDINDKIRRLSINECKYLMGFPQDHYVADGLKGYRQLGNSVIPQIIANIYDSIRAV</sequence>
<dbReference type="InterPro" id="IPR029063">
    <property type="entry name" value="SAM-dependent_MTases_sf"/>
</dbReference>
<evidence type="ECO:0000256" key="3">
    <source>
        <dbReference type="ARBA" id="ARBA00022747"/>
    </source>
</evidence>
<protein>
    <recommendedName>
        <fullName evidence="7">DNA (cytosine-5-)-methyltransferase</fullName>
    </recommendedName>
</protein>
<evidence type="ECO:0008006" key="7">
    <source>
        <dbReference type="Google" id="ProtNLM"/>
    </source>
</evidence>
<name>A0ABP9TSF4_9RICK</name>
<keyword evidence="6" id="KW-1185">Reference proteome</keyword>